<feature type="transmembrane region" description="Helical" evidence="1">
    <location>
        <begin position="42"/>
        <end position="63"/>
    </location>
</feature>
<evidence type="ECO:0000259" key="2">
    <source>
        <dbReference type="Pfam" id="PF13240"/>
    </source>
</evidence>
<protein>
    <submittedName>
        <fullName evidence="3">Zinc ribbon domain-containing protein</fullName>
    </submittedName>
</protein>
<reference evidence="3 4" key="1">
    <citation type="submission" date="2016-11" db="EMBL/GenBank/DDBJ databases">
        <title>Complete genome sequencing of Virgibacillus halodenitrificans PDB-F2.</title>
        <authorList>
            <person name="Sun Z."/>
            <person name="Zhou Y."/>
            <person name="Li H."/>
        </authorList>
    </citation>
    <scope>NUCLEOTIDE SEQUENCE [LARGE SCALE GENOMIC DNA]</scope>
    <source>
        <strain evidence="3 4">PDB-F2</strain>
    </source>
</reference>
<dbReference type="Pfam" id="PF13240">
    <property type="entry name" value="Zn_Ribbon_1"/>
    <property type="match status" value="1"/>
</dbReference>
<keyword evidence="1" id="KW-0812">Transmembrane</keyword>
<dbReference type="RefSeq" id="WP_071649121.1">
    <property type="nucleotide sequence ID" value="NZ_CP017962.1"/>
</dbReference>
<dbReference type="GeneID" id="71515048"/>
<dbReference type="InterPro" id="IPR026870">
    <property type="entry name" value="Zinc_ribbon_dom"/>
</dbReference>
<sequence>MFHCPYCGTKVKEGENFCINCGKQLPTDKEERFSIKKKFNQLWLLPIAVAIFSILAIGFYYLILETQEGKAKELYEKGEREAMNTNYEQAKSFFEEALHHKKNFNQAEISFNFMDIAIQVESTLEEASDLSKENNYQEAVTLINESEKKLQNFKGPVVKNVITMISEKRNQVKIEQLNSNLNKDPSIDELKMLLWEAEDIKNEEAEQITSEIRDQIIDYTFTKASEQMMISHFNDAAAIVQDGMKYAPDSEKLKSLQTTIDKEQTAFETAQQKRMEQAINMANEEKQINKDDAIKLLSVKTESDHQGNLVVKGKVKSVATIPINSILIKYSLLSEKNEEILNNEVYVYPDKLLPSEEGKFEFTHFDINKPAEGFTIQVNNITWYTD</sequence>
<dbReference type="Proteomes" id="UP000182945">
    <property type="component" value="Chromosome"/>
</dbReference>
<dbReference type="InterPro" id="IPR011990">
    <property type="entry name" value="TPR-like_helical_dom_sf"/>
</dbReference>
<dbReference type="KEGG" id="vhl:BME96_11620"/>
<evidence type="ECO:0000313" key="3">
    <source>
        <dbReference type="EMBL" id="APC48798.1"/>
    </source>
</evidence>
<dbReference type="AlphaFoldDB" id="A0AAC9J1L2"/>
<dbReference type="SUPFAM" id="SSF48452">
    <property type="entry name" value="TPR-like"/>
    <property type="match status" value="1"/>
</dbReference>
<accession>A0AAC9J1L2</accession>
<evidence type="ECO:0000313" key="4">
    <source>
        <dbReference type="Proteomes" id="UP000182945"/>
    </source>
</evidence>
<keyword evidence="1" id="KW-0472">Membrane</keyword>
<dbReference type="EMBL" id="CP017962">
    <property type="protein sequence ID" value="APC48798.1"/>
    <property type="molecule type" value="Genomic_DNA"/>
</dbReference>
<gene>
    <name evidence="3" type="ORF">BME96_11620</name>
</gene>
<name>A0AAC9J1L2_VIRHA</name>
<feature type="domain" description="Zinc-ribbon" evidence="2">
    <location>
        <begin position="3"/>
        <end position="25"/>
    </location>
</feature>
<keyword evidence="1" id="KW-1133">Transmembrane helix</keyword>
<evidence type="ECO:0000256" key="1">
    <source>
        <dbReference type="SAM" id="Phobius"/>
    </source>
</evidence>
<organism evidence="3 4">
    <name type="scientific">Virgibacillus halodenitrificans</name>
    <name type="common">Bacillus halodenitrificans</name>
    <dbReference type="NCBI Taxonomy" id="1482"/>
    <lineage>
        <taxon>Bacteria</taxon>
        <taxon>Bacillati</taxon>
        <taxon>Bacillota</taxon>
        <taxon>Bacilli</taxon>
        <taxon>Bacillales</taxon>
        <taxon>Bacillaceae</taxon>
        <taxon>Virgibacillus</taxon>
    </lineage>
</organism>
<proteinExistence type="predicted"/>